<reference evidence="1 2" key="1">
    <citation type="submission" date="2018-08" db="EMBL/GenBank/DDBJ databases">
        <title>A genome reference for cultivated species of the human gut microbiota.</title>
        <authorList>
            <person name="Zou Y."/>
            <person name="Xue W."/>
            <person name="Luo G."/>
        </authorList>
    </citation>
    <scope>NUCLEOTIDE SEQUENCE [LARGE SCALE GENOMIC DNA]</scope>
    <source>
        <strain evidence="1 2">AM33-3BH</strain>
    </source>
</reference>
<gene>
    <name evidence="1" type="ORF">DW820_02810</name>
</gene>
<sequence>MGRIDFIKLLEIQLALFYKNGIIKPLKGVAGGFPAIVSSFRIISGTILNSETCFFKKQVSFFVKRGQKGGDYFVKRTK</sequence>
<evidence type="ECO:0000313" key="2">
    <source>
        <dbReference type="Proteomes" id="UP000285773"/>
    </source>
</evidence>
<organism evidence="1 2">
    <name type="scientific">Streptococcus parasanguinis</name>
    <dbReference type="NCBI Taxonomy" id="1318"/>
    <lineage>
        <taxon>Bacteria</taxon>
        <taxon>Bacillati</taxon>
        <taxon>Bacillota</taxon>
        <taxon>Bacilli</taxon>
        <taxon>Lactobacillales</taxon>
        <taxon>Streptococcaceae</taxon>
        <taxon>Streptococcus</taxon>
    </lineage>
</organism>
<dbReference type="Proteomes" id="UP000285773">
    <property type="component" value="Unassembled WGS sequence"/>
</dbReference>
<name>A0A414CMC2_STRPA</name>
<evidence type="ECO:0000313" key="1">
    <source>
        <dbReference type="EMBL" id="RHC96072.1"/>
    </source>
</evidence>
<proteinExistence type="predicted"/>
<accession>A0A414CMC2</accession>
<dbReference type="AlphaFoldDB" id="A0A414CMC2"/>
<comment type="caution">
    <text evidence="1">The sequence shown here is derived from an EMBL/GenBank/DDBJ whole genome shotgun (WGS) entry which is preliminary data.</text>
</comment>
<dbReference type="EMBL" id="QSIO01000001">
    <property type="protein sequence ID" value="RHC96072.1"/>
    <property type="molecule type" value="Genomic_DNA"/>
</dbReference>
<protein>
    <submittedName>
        <fullName evidence="1">Uncharacterized protein</fullName>
    </submittedName>
</protein>